<sequence length="613" mass="69403">MSSVENMIPFCTQQHIQLNDIWDGNDFGDSLERQLLRHSLPLITRADQLSRDRERHHSKTSPHDMCAKTTTTMWPSMVATVISMLVVSVMVTTAASRVIPSEYNVIEAQDTSGKASKKYCILDYTDDKNVTQHQKRNQFLDLDFGHYDSNVCPQPGGQPPDVNHYTDGKYVVIKYSTDCDINEQIDYFQKWAISGLFVSIGCSVDIGTSINITNDTLFDNKFSVSLISDTSVHSIQDHHFSRVKLFDVQPVDEGRYGFDYSIICIWLLATFTVCLGAFWSGTVRLNIFHMNTQKTKTRSETEPKEASPKSGAEEEAFINLSPFLVLGFVLLMALMLLLLYYFFQYLVYVIIFLFTLASMASLFACLEPVVLYLCPQWLTRPAFILFSVRCGKMYYYQSVLLVLSIAVSVTWFVLRKEPYAWILQDLLGVCFSLNMLRTIRLPSYKICVILLSALFFYDIFFVFITPLITSRGNSVMVDVATGGSSGKSRCGTPGEQIPMVMRIPHKIFKSQNSTNPLDVCFASVDSLLGFGDILVPGLLVSYCYAFDLIFDIKYRIYYTSTCIGYGLGLIATFAGLYLMSGSAQPALLYLVPFTTIPPILISLYRKEFRKLWM</sequence>
<evidence type="ECO:0000256" key="8">
    <source>
        <dbReference type="SAM" id="Phobius"/>
    </source>
</evidence>
<keyword evidence="6 8" id="KW-0472">Membrane</keyword>
<feature type="transmembrane region" description="Helical" evidence="8">
    <location>
        <begin position="586"/>
        <end position="604"/>
    </location>
</feature>
<feature type="region of interest" description="Disordered" evidence="7">
    <location>
        <begin position="47"/>
        <end position="66"/>
    </location>
</feature>
<evidence type="ECO:0000256" key="3">
    <source>
        <dbReference type="ARBA" id="ARBA00022692"/>
    </source>
</evidence>
<comment type="subcellular location">
    <subcellularLocation>
        <location evidence="1">Endomembrane system</location>
        <topology evidence="1">Multi-pass membrane protein</topology>
    </subcellularLocation>
</comment>
<dbReference type="InterPro" id="IPR006639">
    <property type="entry name" value="Preselin/SPP"/>
</dbReference>
<protein>
    <recommendedName>
        <fullName evidence="11">Signal peptide peptidase-like 2B</fullName>
    </recommendedName>
</protein>
<dbReference type="GO" id="GO:0098554">
    <property type="term" value="C:cytoplasmic side of endoplasmic reticulum membrane"/>
    <property type="evidence" value="ECO:0007669"/>
    <property type="project" value="TreeGrafter"/>
</dbReference>
<dbReference type="Pfam" id="PF04258">
    <property type="entry name" value="Peptidase_A22B"/>
    <property type="match status" value="1"/>
</dbReference>
<feature type="compositionally biased region" description="Basic and acidic residues" evidence="7">
    <location>
        <begin position="48"/>
        <end position="66"/>
    </location>
</feature>
<feature type="transmembrane region" description="Helical" evidence="8">
    <location>
        <begin position="260"/>
        <end position="280"/>
    </location>
</feature>
<evidence type="ECO:0000313" key="10">
    <source>
        <dbReference type="Proteomes" id="UP000728032"/>
    </source>
</evidence>
<accession>A0A7R9M7T9</accession>
<dbReference type="InterPro" id="IPR007369">
    <property type="entry name" value="Peptidase_A22B_SPP"/>
</dbReference>
<dbReference type="GO" id="GO:0042500">
    <property type="term" value="F:aspartic endopeptidase activity, intramembrane cleaving"/>
    <property type="evidence" value="ECO:0007669"/>
    <property type="project" value="InterPro"/>
</dbReference>
<dbReference type="EMBL" id="CAJPVJ010009164">
    <property type="protein sequence ID" value="CAG2172407.1"/>
    <property type="molecule type" value="Genomic_DNA"/>
</dbReference>
<dbReference type="Proteomes" id="UP000728032">
    <property type="component" value="Unassembled WGS sequence"/>
</dbReference>
<evidence type="ECO:0000256" key="2">
    <source>
        <dbReference type="ARBA" id="ARBA00006859"/>
    </source>
</evidence>
<dbReference type="GO" id="GO:0033619">
    <property type="term" value="P:membrane protein proteolysis"/>
    <property type="evidence" value="ECO:0007669"/>
    <property type="project" value="TreeGrafter"/>
</dbReference>
<feature type="transmembrane region" description="Helical" evidence="8">
    <location>
        <begin position="394"/>
        <end position="413"/>
    </location>
</feature>
<keyword evidence="10" id="KW-1185">Reference proteome</keyword>
<feature type="non-terminal residue" evidence="9">
    <location>
        <position position="613"/>
    </location>
</feature>
<dbReference type="GO" id="GO:0098553">
    <property type="term" value="C:lumenal side of endoplasmic reticulum membrane"/>
    <property type="evidence" value="ECO:0007669"/>
    <property type="project" value="TreeGrafter"/>
</dbReference>
<evidence type="ECO:0000256" key="5">
    <source>
        <dbReference type="ARBA" id="ARBA00022989"/>
    </source>
</evidence>
<feature type="transmembrane region" description="Helical" evidence="8">
    <location>
        <begin position="323"/>
        <end position="343"/>
    </location>
</feature>
<evidence type="ECO:0000256" key="7">
    <source>
        <dbReference type="SAM" id="MobiDB-lite"/>
    </source>
</evidence>
<evidence type="ECO:0000256" key="6">
    <source>
        <dbReference type="ARBA" id="ARBA00023136"/>
    </source>
</evidence>
<feature type="transmembrane region" description="Helical" evidence="8">
    <location>
        <begin position="448"/>
        <end position="468"/>
    </location>
</feature>
<feature type="transmembrane region" description="Helical" evidence="8">
    <location>
        <begin position="562"/>
        <end position="580"/>
    </location>
</feature>
<reference evidence="9" key="1">
    <citation type="submission" date="2020-11" db="EMBL/GenBank/DDBJ databases">
        <authorList>
            <person name="Tran Van P."/>
        </authorList>
    </citation>
    <scope>NUCLEOTIDE SEQUENCE</scope>
</reference>
<dbReference type="EMBL" id="OC923989">
    <property type="protein sequence ID" value="CAD7655220.1"/>
    <property type="molecule type" value="Genomic_DNA"/>
</dbReference>
<organism evidence="9">
    <name type="scientific">Oppiella nova</name>
    <dbReference type="NCBI Taxonomy" id="334625"/>
    <lineage>
        <taxon>Eukaryota</taxon>
        <taxon>Metazoa</taxon>
        <taxon>Ecdysozoa</taxon>
        <taxon>Arthropoda</taxon>
        <taxon>Chelicerata</taxon>
        <taxon>Arachnida</taxon>
        <taxon>Acari</taxon>
        <taxon>Acariformes</taxon>
        <taxon>Sarcoptiformes</taxon>
        <taxon>Oribatida</taxon>
        <taxon>Brachypylina</taxon>
        <taxon>Oppioidea</taxon>
        <taxon>Oppiidae</taxon>
        <taxon>Oppiella</taxon>
    </lineage>
</organism>
<evidence type="ECO:0008006" key="11">
    <source>
        <dbReference type="Google" id="ProtNLM"/>
    </source>
</evidence>
<keyword evidence="4" id="KW-0378">Hydrolase</keyword>
<dbReference type="GO" id="GO:0030660">
    <property type="term" value="C:Golgi-associated vesicle membrane"/>
    <property type="evidence" value="ECO:0007669"/>
    <property type="project" value="TreeGrafter"/>
</dbReference>
<evidence type="ECO:0000256" key="4">
    <source>
        <dbReference type="ARBA" id="ARBA00022801"/>
    </source>
</evidence>
<evidence type="ECO:0000256" key="1">
    <source>
        <dbReference type="ARBA" id="ARBA00004127"/>
    </source>
</evidence>
<dbReference type="SMART" id="SM00730">
    <property type="entry name" value="PSN"/>
    <property type="match status" value="1"/>
</dbReference>
<feature type="transmembrane region" description="Helical" evidence="8">
    <location>
        <begin position="533"/>
        <end position="550"/>
    </location>
</feature>
<name>A0A7R9M7T9_9ACAR</name>
<dbReference type="PANTHER" id="PTHR12174:SF103">
    <property type="entry name" value="INTRAMEMBRANE PROTEASE (IMPAS) FAMILY"/>
    <property type="match status" value="1"/>
</dbReference>
<keyword evidence="3 8" id="KW-0812">Transmembrane</keyword>
<evidence type="ECO:0000313" key="9">
    <source>
        <dbReference type="EMBL" id="CAD7655220.1"/>
    </source>
</evidence>
<dbReference type="OrthoDB" id="29661at2759"/>
<feature type="transmembrane region" description="Helical" evidence="8">
    <location>
        <begin position="349"/>
        <end position="373"/>
    </location>
</feature>
<proteinExistence type="inferred from homology"/>
<keyword evidence="5 8" id="KW-1133">Transmembrane helix</keyword>
<comment type="similarity">
    <text evidence="2">Belongs to the peptidase A22B family.</text>
</comment>
<gene>
    <name evidence="9" type="ORF">ONB1V03_LOCUS11864</name>
</gene>
<dbReference type="AlphaFoldDB" id="A0A7R9M7T9"/>
<dbReference type="PANTHER" id="PTHR12174">
    <property type="entry name" value="SIGNAL PEPTIDE PEPTIDASE"/>
    <property type="match status" value="1"/>
</dbReference>
<dbReference type="GO" id="GO:0005765">
    <property type="term" value="C:lysosomal membrane"/>
    <property type="evidence" value="ECO:0007669"/>
    <property type="project" value="TreeGrafter"/>
</dbReference>